<dbReference type="SUPFAM" id="SSF49384">
    <property type="entry name" value="Carbohydrate-binding domain"/>
    <property type="match status" value="1"/>
</dbReference>
<organism evidence="4 5">
    <name type="scientific">Acanthamoeba castellanii (strain ATCC 30010 / Neff)</name>
    <dbReference type="NCBI Taxonomy" id="1257118"/>
    <lineage>
        <taxon>Eukaryota</taxon>
        <taxon>Amoebozoa</taxon>
        <taxon>Discosea</taxon>
        <taxon>Longamoebia</taxon>
        <taxon>Centramoebida</taxon>
        <taxon>Acanthamoebidae</taxon>
        <taxon>Acanthamoeba</taxon>
    </lineage>
</organism>
<feature type="signal peptide" evidence="2">
    <location>
        <begin position="1"/>
        <end position="21"/>
    </location>
</feature>
<dbReference type="GO" id="GO:0030198">
    <property type="term" value="P:extracellular matrix organization"/>
    <property type="evidence" value="ECO:0007669"/>
    <property type="project" value="TreeGrafter"/>
</dbReference>
<dbReference type="AlphaFoldDB" id="L8H247"/>
<dbReference type="VEuPathDB" id="AmoebaDB:ACA1_270280"/>
<dbReference type="GeneID" id="14920341"/>
<dbReference type="InterPro" id="IPR052879">
    <property type="entry name" value="Dd_Spore_Germination_Stalk"/>
</dbReference>
<dbReference type="InterPro" id="IPR008965">
    <property type="entry name" value="CBM2/CBM3_carb-bd_dom_sf"/>
</dbReference>
<feature type="region of interest" description="Disordered" evidence="1">
    <location>
        <begin position="122"/>
        <end position="174"/>
    </location>
</feature>
<dbReference type="GO" id="GO:0031012">
    <property type="term" value="C:extracellular matrix"/>
    <property type="evidence" value="ECO:0007669"/>
    <property type="project" value="TreeGrafter"/>
</dbReference>
<evidence type="ECO:0000259" key="3">
    <source>
        <dbReference type="SMART" id="SM01063"/>
    </source>
</evidence>
<dbReference type="GO" id="GO:0005201">
    <property type="term" value="F:extracellular matrix structural constituent"/>
    <property type="evidence" value="ECO:0007669"/>
    <property type="project" value="TreeGrafter"/>
</dbReference>
<accession>L8H247</accession>
<dbReference type="GO" id="GO:0030247">
    <property type="term" value="F:polysaccharide binding"/>
    <property type="evidence" value="ECO:0007669"/>
    <property type="project" value="InterPro"/>
</dbReference>
<evidence type="ECO:0000256" key="1">
    <source>
        <dbReference type="SAM" id="MobiDB-lite"/>
    </source>
</evidence>
<dbReference type="SMART" id="SM01063">
    <property type="entry name" value="CBM49"/>
    <property type="match status" value="1"/>
</dbReference>
<name>L8H247_ACACF</name>
<sequence length="281" mass="28549">MKSITLLLVLLAALCCSYAAADCSVSVQQTLGSAWKQDGVDMSQWNAQLTAGSAAVKSVQLAITGAGGFTQLWELTRTSAGLYVLPDYRLQSGGLPAGQVHHFGYIWKSASPATITVASIDCGSASASPSPSPAPSSPSSSPSPSAAPASPSAAPSIVATPQPSQPPSGDNGCSAIVELTARSAANGGVWTDAAGRTYQIFQVLITNRGQRPVNGGVITFDLVNGAEISQYWELNRQGPTSPAFNIAFNYGQLQPGASQGAGVVVSSAAKPSFTLSSVACA</sequence>
<evidence type="ECO:0000256" key="2">
    <source>
        <dbReference type="SAM" id="SignalP"/>
    </source>
</evidence>
<dbReference type="GO" id="GO:0004553">
    <property type="term" value="F:hydrolase activity, hydrolyzing O-glycosyl compounds"/>
    <property type="evidence" value="ECO:0007669"/>
    <property type="project" value="InterPro"/>
</dbReference>
<dbReference type="GO" id="GO:0005975">
    <property type="term" value="P:carbohydrate metabolic process"/>
    <property type="evidence" value="ECO:0007669"/>
    <property type="project" value="InterPro"/>
</dbReference>
<reference evidence="4 5" key="1">
    <citation type="journal article" date="2013" name="Genome Biol.">
        <title>Genome of Acanthamoeba castellanii highlights extensive lateral gene transfer and early evolution of tyrosine kinase signaling.</title>
        <authorList>
            <person name="Clarke M."/>
            <person name="Lohan A.J."/>
            <person name="Liu B."/>
            <person name="Lagkouvardos I."/>
            <person name="Roy S."/>
            <person name="Zafar N."/>
            <person name="Bertelli C."/>
            <person name="Schilde C."/>
            <person name="Kianianmomeni A."/>
            <person name="Burglin T.R."/>
            <person name="Frech C."/>
            <person name="Turcotte B."/>
            <person name="Kopec K.O."/>
            <person name="Synnott J.M."/>
            <person name="Choo C."/>
            <person name="Paponov I."/>
            <person name="Finkler A."/>
            <person name="Soon Heng Tan C."/>
            <person name="Hutchins A.P."/>
            <person name="Weinmeier T."/>
            <person name="Rattei T."/>
            <person name="Chu J.S."/>
            <person name="Gimenez G."/>
            <person name="Irimia M."/>
            <person name="Rigden D.J."/>
            <person name="Fitzpatrick D.A."/>
            <person name="Lorenzo-Morales J."/>
            <person name="Bateman A."/>
            <person name="Chiu C.H."/>
            <person name="Tang P."/>
            <person name="Hegemann P."/>
            <person name="Fromm H."/>
            <person name="Raoult D."/>
            <person name="Greub G."/>
            <person name="Miranda-Saavedra D."/>
            <person name="Chen N."/>
            <person name="Nash P."/>
            <person name="Ginger M.L."/>
            <person name="Horn M."/>
            <person name="Schaap P."/>
            <person name="Caler L."/>
            <person name="Loftus B."/>
        </authorList>
    </citation>
    <scope>NUCLEOTIDE SEQUENCE [LARGE SCALE GENOMIC DNA]</scope>
    <source>
        <strain evidence="4 5">Neff</strain>
    </source>
</reference>
<proteinExistence type="predicted"/>
<dbReference type="EMBL" id="KB007933">
    <property type="protein sequence ID" value="ELR19554.1"/>
    <property type="molecule type" value="Genomic_DNA"/>
</dbReference>
<keyword evidence="5" id="KW-1185">Reference proteome</keyword>
<keyword evidence="2" id="KW-0732">Signal</keyword>
<dbReference type="OrthoDB" id="20980at2759"/>
<evidence type="ECO:0000313" key="4">
    <source>
        <dbReference type="EMBL" id="ELR19554.1"/>
    </source>
</evidence>
<dbReference type="Gene3D" id="2.60.40.290">
    <property type="match status" value="1"/>
</dbReference>
<protein>
    <submittedName>
        <fullName evidence="4">Carbohydrate binding domain cbm49 protein</fullName>
    </submittedName>
</protein>
<dbReference type="Pfam" id="PF09478">
    <property type="entry name" value="CBM49"/>
    <property type="match status" value="1"/>
</dbReference>
<dbReference type="InterPro" id="IPR019028">
    <property type="entry name" value="CBM_49"/>
</dbReference>
<feature type="compositionally biased region" description="Low complexity" evidence="1">
    <location>
        <begin position="137"/>
        <end position="156"/>
    </location>
</feature>
<dbReference type="RefSeq" id="XP_004341640.1">
    <property type="nucleotide sequence ID" value="XM_004341592.1"/>
</dbReference>
<feature type="domain" description="Carbohydrate binding" evidence="3">
    <location>
        <begin position="25"/>
        <end position="110"/>
    </location>
</feature>
<dbReference type="Proteomes" id="UP000011083">
    <property type="component" value="Unassembled WGS sequence"/>
</dbReference>
<dbReference type="PANTHER" id="PTHR33239">
    <property type="entry name" value="CELLULOSE-BINDING DOMAIN-CONTAINING PROTEIN-RELATED"/>
    <property type="match status" value="1"/>
</dbReference>
<evidence type="ECO:0000313" key="5">
    <source>
        <dbReference type="Proteomes" id="UP000011083"/>
    </source>
</evidence>
<dbReference type="InterPro" id="IPR001919">
    <property type="entry name" value="CBD2"/>
</dbReference>
<feature type="chain" id="PRO_5003990086" evidence="2">
    <location>
        <begin position="22"/>
        <end position="281"/>
    </location>
</feature>
<dbReference type="Pfam" id="PF00553">
    <property type="entry name" value="CBM_2"/>
    <property type="match status" value="1"/>
</dbReference>
<dbReference type="InterPro" id="IPR012291">
    <property type="entry name" value="CBM2_carb-bd_dom_sf"/>
</dbReference>
<gene>
    <name evidence="4" type="ORF">ACA1_270280</name>
</gene>
<dbReference type="KEGG" id="acan:ACA1_270280"/>